<dbReference type="Gene3D" id="3.60.15.10">
    <property type="entry name" value="Ribonuclease Z/Hydroxyacylglutathione hydrolase-like"/>
    <property type="match status" value="1"/>
</dbReference>
<evidence type="ECO:0000313" key="4">
    <source>
        <dbReference type="Proteomes" id="UP001224392"/>
    </source>
</evidence>
<dbReference type="PANTHER" id="PTHR13754:SF13">
    <property type="entry name" value="METALLO-BETA-LACTAMASE SUPERFAMILY PROTEIN (AFU_ORTHOLOGUE AFUA_3G07630)"/>
    <property type="match status" value="1"/>
</dbReference>
<dbReference type="Pfam" id="PF00753">
    <property type="entry name" value="Lactamase_B"/>
    <property type="match status" value="1"/>
</dbReference>
<keyword evidence="4" id="KW-1185">Reference proteome</keyword>
<dbReference type="InterPro" id="IPR052926">
    <property type="entry name" value="Metallo-beta-lactamase_dom"/>
</dbReference>
<protein>
    <submittedName>
        <fullName evidence="3">MBL fold metallo-hydrolase</fullName>
    </submittedName>
</protein>
<gene>
    <name evidence="3" type="ORF">MNKW57_05730</name>
</gene>
<dbReference type="Proteomes" id="UP001224392">
    <property type="component" value="Unassembled WGS sequence"/>
</dbReference>
<feature type="chain" id="PRO_5047128812" evidence="1">
    <location>
        <begin position="18"/>
        <end position="323"/>
    </location>
</feature>
<dbReference type="InterPro" id="IPR041712">
    <property type="entry name" value="DHPS-like_MBL-fold"/>
</dbReference>
<comment type="caution">
    <text evidence="3">The sequence shown here is derived from an EMBL/GenBank/DDBJ whole genome shotgun (WGS) entry which is preliminary data.</text>
</comment>
<feature type="domain" description="Metallo-beta-lactamase" evidence="2">
    <location>
        <begin position="51"/>
        <end position="223"/>
    </location>
</feature>
<keyword evidence="1" id="KW-0732">Signal</keyword>
<dbReference type="PANTHER" id="PTHR13754">
    <property type="entry name" value="METALLO-BETA-LACTAMASE SUPERFAMILY PROTEIN"/>
    <property type="match status" value="1"/>
</dbReference>
<sequence length="323" mass="36110">MRLIIFAVSFFGLFSYAAAKQAEDVKITLLSTMIADYGTPDRPLLGEWGFSALVEVDGQKLLFDTGRTRKTVWENSKALGLDLSDVTDVVLSHFHDDHTGGLLHLRNQLAPRNPDALSRLHVNKHLFSKRKYKGEPAQLNQMIQERKLYEQSGGQVFVYDKEKEIFPGVWISGPVPRVTNEQNYGRDEKFQVRINNQWNVDTVPESLSLYIQTADGTIVVSGCGHAGLVNIIKHSASVTKSPQLKAAIGGFHLLDKDDNQLQWTARELEGVGIEHFIGAHCTGIEATHALRNHLQLTRSQMINGSVGTIYTNRKGPKPTWIVR</sequence>
<evidence type="ECO:0000256" key="1">
    <source>
        <dbReference type="SAM" id="SignalP"/>
    </source>
</evidence>
<name>A0ABQ6LVY7_9GAMM</name>
<dbReference type="InterPro" id="IPR036866">
    <property type="entry name" value="RibonucZ/Hydroxyglut_hydro"/>
</dbReference>
<dbReference type="SUPFAM" id="SSF56281">
    <property type="entry name" value="Metallo-hydrolase/oxidoreductase"/>
    <property type="match status" value="1"/>
</dbReference>
<organism evidence="3 4">
    <name type="scientific">Biformimicrobium ophioploci</name>
    <dbReference type="NCBI Taxonomy" id="3036711"/>
    <lineage>
        <taxon>Bacteria</taxon>
        <taxon>Pseudomonadati</taxon>
        <taxon>Pseudomonadota</taxon>
        <taxon>Gammaproteobacteria</taxon>
        <taxon>Cellvibrionales</taxon>
        <taxon>Microbulbiferaceae</taxon>
        <taxon>Biformimicrobium</taxon>
    </lineage>
</organism>
<accession>A0ABQ6LVY7</accession>
<dbReference type="RefSeq" id="WP_285762755.1">
    <property type="nucleotide sequence ID" value="NZ_BSYJ01000001.1"/>
</dbReference>
<dbReference type="CDD" id="cd07713">
    <property type="entry name" value="DHPS-like_MBL-fold"/>
    <property type="match status" value="1"/>
</dbReference>
<reference evidence="3 4" key="1">
    <citation type="submission" date="2023-04" db="EMBL/GenBank/DDBJ databases">
        <title>Marinobulbifer ophiurae gen. nov., sp. Nov., isolate from tissue of brittle star Ophioplocus japonicus.</title>
        <authorList>
            <person name="Kawano K."/>
            <person name="Sawayama S."/>
            <person name="Nakagawa S."/>
        </authorList>
    </citation>
    <scope>NUCLEOTIDE SEQUENCE [LARGE SCALE GENOMIC DNA]</scope>
    <source>
        <strain evidence="3 4">NKW57</strain>
    </source>
</reference>
<dbReference type="EMBL" id="BSYJ01000001">
    <property type="protein sequence ID" value="GMG86252.1"/>
    <property type="molecule type" value="Genomic_DNA"/>
</dbReference>
<evidence type="ECO:0000313" key="3">
    <source>
        <dbReference type="EMBL" id="GMG86252.1"/>
    </source>
</evidence>
<dbReference type="InterPro" id="IPR001279">
    <property type="entry name" value="Metallo-B-lactamas"/>
</dbReference>
<proteinExistence type="predicted"/>
<evidence type="ECO:0000259" key="2">
    <source>
        <dbReference type="Pfam" id="PF00753"/>
    </source>
</evidence>
<feature type="signal peptide" evidence="1">
    <location>
        <begin position="1"/>
        <end position="17"/>
    </location>
</feature>